<comment type="pathway">
    <text evidence="3 11">Carbohydrate metabolism; hexose metabolism.</text>
</comment>
<dbReference type="InterPro" id="IPR011013">
    <property type="entry name" value="Gal_mutarotase_sf_dom"/>
</dbReference>
<dbReference type="InterPro" id="IPR018052">
    <property type="entry name" value="Ald1_epimerase_CS"/>
</dbReference>
<dbReference type="InterPro" id="IPR047215">
    <property type="entry name" value="Galactose_mutarotase-like"/>
</dbReference>
<dbReference type="InterPro" id="IPR014718">
    <property type="entry name" value="GH-type_carb-bd"/>
</dbReference>
<organism evidence="14 15">
    <name type="scientific">Flammeovirga aprica JL-4</name>
    <dbReference type="NCBI Taxonomy" id="694437"/>
    <lineage>
        <taxon>Bacteria</taxon>
        <taxon>Pseudomonadati</taxon>
        <taxon>Bacteroidota</taxon>
        <taxon>Cytophagia</taxon>
        <taxon>Cytophagales</taxon>
        <taxon>Flammeovirgaceae</taxon>
        <taxon>Flammeovirga</taxon>
    </lineage>
</organism>
<feature type="active site" description="Proton acceptor" evidence="12">
    <location>
        <position position="333"/>
    </location>
</feature>
<comment type="similarity">
    <text evidence="4 11">Belongs to the aldose epimerase family.</text>
</comment>
<dbReference type="CDD" id="cd09019">
    <property type="entry name" value="galactose_mutarotase_like"/>
    <property type="match status" value="1"/>
</dbReference>
<feature type="binding site" evidence="13">
    <location>
        <begin position="202"/>
        <end position="204"/>
    </location>
    <ligand>
        <name>beta-D-galactose</name>
        <dbReference type="ChEBI" id="CHEBI:27667"/>
    </ligand>
</feature>
<evidence type="ECO:0000256" key="12">
    <source>
        <dbReference type="PIRSR" id="PIRSR005096-1"/>
    </source>
</evidence>
<dbReference type="SUPFAM" id="SSF74650">
    <property type="entry name" value="Galactose mutarotase-like"/>
    <property type="match status" value="1"/>
</dbReference>
<evidence type="ECO:0000256" key="5">
    <source>
        <dbReference type="ARBA" id="ARBA00011245"/>
    </source>
</evidence>
<comment type="cofactor">
    <cofactor evidence="2">
        <name>Ca(2+)</name>
        <dbReference type="ChEBI" id="CHEBI:29108"/>
    </cofactor>
</comment>
<dbReference type="AlphaFoldDB" id="A0A7X9XAN9"/>
<evidence type="ECO:0000256" key="8">
    <source>
        <dbReference type="ARBA" id="ARBA00022837"/>
    </source>
</evidence>
<comment type="subunit">
    <text evidence="5">Monomer.</text>
</comment>
<keyword evidence="9 11" id="KW-0413">Isomerase</keyword>
<evidence type="ECO:0000256" key="11">
    <source>
        <dbReference type="PIRNR" id="PIRNR005096"/>
    </source>
</evidence>
<name>A0A7X9XAN9_9BACT</name>
<dbReference type="EMBL" id="JABANE010000050">
    <property type="protein sequence ID" value="NME69867.1"/>
    <property type="molecule type" value="Genomic_DNA"/>
</dbReference>
<dbReference type="GO" id="GO:0030246">
    <property type="term" value="F:carbohydrate binding"/>
    <property type="evidence" value="ECO:0007669"/>
    <property type="project" value="InterPro"/>
</dbReference>
<dbReference type="RefSeq" id="WP_169658121.1">
    <property type="nucleotide sequence ID" value="NZ_JABANE010000050.1"/>
</dbReference>
<proteinExistence type="inferred from homology"/>
<evidence type="ECO:0000256" key="2">
    <source>
        <dbReference type="ARBA" id="ARBA00001913"/>
    </source>
</evidence>
<dbReference type="UniPathway" id="UPA00242"/>
<dbReference type="PANTHER" id="PTHR10091:SF0">
    <property type="entry name" value="GALACTOSE MUTAROTASE"/>
    <property type="match status" value="1"/>
</dbReference>
<evidence type="ECO:0000256" key="13">
    <source>
        <dbReference type="PIRSR" id="PIRSR005096-3"/>
    </source>
</evidence>
<keyword evidence="15" id="KW-1185">Reference proteome</keyword>
<gene>
    <name evidence="14" type="ORF">HHU12_17980</name>
</gene>
<evidence type="ECO:0000256" key="9">
    <source>
        <dbReference type="ARBA" id="ARBA00023235"/>
    </source>
</evidence>
<dbReference type="PIRSF" id="PIRSF005096">
    <property type="entry name" value="GALM"/>
    <property type="match status" value="1"/>
</dbReference>
<evidence type="ECO:0000256" key="6">
    <source>
        <dbReference type="ARBA" id="ARBA00013185"/>
    </source>
</evidence>
<dbReference type="Proteomes" id="UP000576082">
    <property type="component" value="Unassembled WGS sequence"/>
</dbReference>
<feature type="binding site" evidence="13">
    <location>
        <begin position="102"/>
        <end position="103"/>
    </location>
    <ligand>
        <name>beta-D-galactose</name>
        <dbReference type="ChEBI" id="CHEBI:27667"/>
    </ligand>
</feature>
<evidence type="ECO:0000256" key="7">
    <source>
        <dbReference type="ARBA" id="ARBA00014165"/>
    </source>
</evidence>
<dbReference type="PANTHER" id="PTHR10091">
    <property type="entry name" value="ALDOSE-1-EPIMERASE"/>
    <property type="match status" value="1"/>
</dbReference>
<reference evidence="14 15" key="1">
    <citation type="submission" date="2020-04" db="EMBL/GenBank/DDBJ databases">
        <title>Flammeovirga sp. SR4, a novel species isolated from seawater.</title>
        <authorList>
            <person name="Wang X."/>
        </authorList>
    </citation>
    <scope>NUCLEOTIDE SEQUENCE [LARGE SCALE GENOMIC DNA]</scope>
    <source>
        <strain evidence="14 15">ATCC 23126</strain>
    </source>
</reference>
<evidence type="ECO:0000256" key="1">
    <source>
        <dbReference type="ARBA" id="ARBA00001614"/>
    </source>
</evidence>
<accession>A0A7X9XAN9</accession>
<comment type="caution">
    <text evidence="14">The sequence shown here is derived from an EMBL/GenBank/DDBJ whole genome shotgun (WGS) entry which is preliminary data.</text>
</comment>
<evidence type="ECO:0000256" key="3">
    <source>
        <dbReference type="ARBA" id="ARBA00005028"/>
    </source>
</evidence>
<keyword evidence="8" id="KW-0106">Calcium</keyword>
<sequence>MKVNLIALLFLAVTQLGFSQKKQFTLTQKEWGKEGNEKIYLVDLKSPNGMHIQLTNYGAVLVKAEVADRNQKYDDVVLGFDNLAQYQKPNPLFGATVGRFANRIRNGEFEIDGVKYQLNTKGEKHCIHGGGEFSSAVWTIEKTFKGKHKAGVVFSYFSKDGSNGFPGNVQSKVTYTLTKNNEIKIDFEATTDKDTHISMTNHSYFNLNGMKNNILDQQIKIDADNITAIDKDVVPTGQLENIRNTEKDLTIQKPIGDNIFKLANNGYHFCYVFNKENGKAKKVIEVLDPASGRTLTVVTTQPSVQFYTGNSLDGKFVGKDGIAYGKHIAFCLETQHLPDTPNHPNFPSSLVKAGEKYKETVIYKFGVEKQLNN</sequence>
<dbReference type="Pfam" id="PF01263">
    <property type="entry name" value="Aldose_epim"/>
    <property type="match status" value="1"/>
</dbReference>
<dbReference type="GO" id="GO:0005737">
    <property type="term" value="C:cytoplasm"/>
    <property type="evidence" value="ECO:0007669"/>
    <property type="project" value="TreeGrafter"/>
</dbReference>
<dbReference type="NCBIfam" id="NF008277">
    <property type="entry name" value="PRK11055.1"/>
    <property type="match status" value="1"/>
</dbReference>
<feature type="active site" description="Proton donor" evidence="12">
    <location>
        <position position="202"/>
    </location>
</feature>
<protein>
    <recommendedName>
        <fullName evidence="7 11">Aldose 1-epimerase</fullName>
        <ecNumber evidence="6 11">5.1.3.3</ecNumber>
    </recommendedName>
</protein>
<dbReference type="Gene3D" id="2.70.98.10">
    <property type="match status" value="1"/>
</dbReference>
<evidence type="ECO:0000256" key="10">
    <source>
        <dbReference type="ARBA" id="ARBA00023277"/>
    </source>
</evidence>
<keyword evidence="10 11" id="KW-0119">Carbohydrate metabolism</keyword>
<comment type="catalytic activity">
    <reaction evidence="1 11">
        <text>alpha-D-glucose = beta-D-glucose</text>
        <dbReference type="Rhea" id="RHEA:10264"/>
        <dbReference type="ChEBI" id="CHEBI:15903"/>
        <dbReference type="ChEBI" id="CHEBI:17925"/>
        <dbReference type="EC" id="5.1.3.3"/>
    </reaction>
</comment>
<dbReference type="GO" id="GO:0006006">
    <property type="term" value="P:glucose metabolic process"/>
    <property type="evidence" value="ECO:0007669"/>
    <property type="project" value="TreeGrafter"/>
</dbReference>
<dbReference type="PROSITE" id="PS00545">
    <property type="entry name" value="ALDOSE_1_EPIMERASE"/>
    <property type="match status" value="1"/>
</dbReference>
<dbReference type="InterPro" id="IPR015443">
    <property type="entry name" value="Aldose_1-epimerase"/>
</dbReference>
<dbReference type="EC" id="5.1.3.3" evidence="6 11"/>
<dbReference type="GO" id="GO:0033499">
    <property type="term" value="P:galactose catabolic process via UDP-galactose, Leloir pathway"/>
    <property type="evidence" value="ECO:0007669"/>
    <property type="project" value="TreeGrafter"/>
</dbReference>
<evidence type="ECO:0000313" key="14">
    <source>
        <dbReference type="EMBL" id="NME69867.1"/>
    </source>
</evidence>
<dbReference type="GO" id="GO:0004034">
    <property type="term" value="F:aldose 1-epimerase activity"/>
    <property type="evidence" value="ECO:0007669"/>
    <property type="project" value="UniProtKB-EC"/>
</dbReference>
<evidence type="ECO:0000256" key="4">
    <source>
        <dbReference type="ARBA" id="ARBA00006206"/>
    </source>
</evidence>
<evidence type="ECO:0000313" key="15">
    <source>
        <dbReference type="Proteomes" id="UP000576082"/>
    </source>
</evidence>
<dbReference type="InterPro" id="IPR008183">
    <property type="entry name" value="Aldose_1/G6P_1-epimerase"/>
</dbReference>